<keyword evidence="2" id="KW-1185">Reference proteome</keyword>
<sequence length="118" mass="13875">MVLMSLQFSLFFSLFWLFLVLVRGFVFINRNASPAIKLALEYALTSLMFWKLVERKDYSFISCSGWMRIGKLEGAIISMLYRTSDKILERLKLDGLFRGVMQYRPVWNLKVLDTCKTK</sequence>
<dbReference type="Gramene" id="Pp3c16_16250V3.1">
    <property type="protein sequence ID" value="PAC:32984754.CDS.1"/>
    <property type="gene ID" value="Pp3c16_16250"/>
</dbReference>
<dbReference type="EnsemblPlants" id="Pp3c16_16250V3.1">
    <property type="protein sequence ID" value="PAC:32984754.CDS.1"/>
    <property type="gene ID" value="Pp3c16_16250"/>
</dbReference>
<dbReference type="Proteomes" id="UP000006727">
    <property type="component" value="Chromosome 16"/>
</dbReference>
<protein>
    <submittedName>
        <fullName evidence="1">Uncharacterized protein</fullName>
    </submittedName>
</protein>
<dbReference type="InParanoid" id="A0A7I3ZZP2"/>
<reference evidence="1 2" key="1">
    <citation type="journal article" date="2008" name="Science">
        <title>The Physcomitrella genome reveals evolutionary insights into the conquest of land by plants.</title>
        <authorList>
            <person name="Rensing S."/>
            <person name="Lang D."/>
            <person name="Zimmer A."/>
            <person name="Terry A."/>
            <person name="Salamov A."/>
            <person name="Shapiro H."/>
            <person name="Nishiyama T."/>
            <person name="Perroud P.-F."/>
            <person name="Lindquist E."/>
            <person name="Kamisugi Y."/>
            <person name="Tanahashi T."/>
            <person name="Sakakibara K."/>
            <person name="Fujita T."/>
            <person name="Oishi K."/>
            <person name="Shin-I T."/>
            <person name="Kuroki Y."/>
            <person name="Toyoda A."/>
            <person name="Suzuki Y."/>
            <person name="Hashimoto A."/>
            <person name="Yamaguchi K."/>
            <person name="Sugano A."/>
            <person name="Kohara Y."/>
            <person name="Fujiyama A."/>
            <person name="Anterola A."/>
            <person name="Aoki S."/>
            <person name="Ashton N."/>
            <person name="Barbazuk W.B."/>
            <person name="Barker E."/>
            <person name="Bennetzen J."/>
            <person name="Bezanilla M."/>
            <person name="Blankenship R."/>
            <person name="Cho S.H."/>
            <person name="Dutcher S."/>
            <person name="Estelle M."/>
            <person name="Fawcett J.A."/>
            <person name="Gundlach H."/>
            <person name="Hanada K."/>
            <person name="Heyl A."/>
            <person name="Hicks K.A."/>
            <person name="Hugh J."/>
            <person name="Lohr M."/>
            <person name="Mayer K."/>
            <person name="Melkozernov A."/>
            <person name="Murata T."/>
            <person name="Nelson D."/>
            <person name="Pils B."/>
            <person name="Prigge M."/>
            <person name="Reiss B."/>
            <person name="Renner T."/>
            <person name="Rombauts S."/>
            <person name="Rushton P."/>
            <person name="Sanderfoot A."/>
            <person name="Schween G."/>
            <person name="Shiu S.-H."/>
            <person name="Stueber K."/>
            <person name="Theodoulou F.L."/>
            <person name="Tu H."/>
            <person name="Van de Peer Y."/>
            <person name="Verrier P.J."/>
            <person name="Waters E."/>
            <person name="Wood A."/>
            <person name="Yang L."/>
            <person name="Cove D."/>
            <person name="Cuming A."/>
            <person name="Hasebe M."/>
            <person name="Lucas S."/>
            <person name="Mishler D.B."/>
            <person name="Reski R."/>
            <person name="Grigoriev I."/>
            <person name="Quatrano R.S."/>
            <person name="Boore J.L."/>
        </authorList>
    </citation>
    <scope>NUCLEOTIDE SEQUENCE [LARGE SCALE GENOMIC DNA]</scope>
    <source>
        <strain evidence="1 2">cv. Gransden 2004</strain>
    </source>
</reference>
<evidence type="ECO:0000313" key="2">
    <source>
        <dbReference type="Proteomes" id="UP000006727"/>
    </source>
</evidence>
<name>A0A7I3ZZP2_PHYPA</name>
<dbReference type="EMBL" id="ABEU02000016">
    <property type="status" value="NOT_ANNOTATED_CDS"/>
    <property type="molecule type" value="Genomic_DNA"/>
</dbReference>
<evidence type="ECO:0000313" key="1">
    <source>
        <dbReference type="EnsemblPlants" id="PAC:32984754.CDS.1"/>
    </source>
</evidence>
<reference evidence="1" key="3">
    <citation type="submission" date="2020-12" db="UniProtKB">
        <authorList>
            <consortium name="EnsemblPlants"/>
        </authorList>
    </citation>
    <scope>IDENTIFICATION</scope>
</reference>
<reference evidence="1 2" key="2">
    <citation type="journal article" date="2018" name="Plant J.">
        <title>The Physcomitrella patens chromosome-scale assembly reveals moss genome structure and evolution.</title>
        <authorList>
            <person name="Lang D."/>
            <person name="Ullrich K.K."/>
            <person name="Murat F."/>
            <person name="Fuchs J."/>
            <person name="Jenkins J."/>
            <person name="Haas F.B."/>
            <person name="Piednoel M."/>
            <person name="Gundlach H."/>
            <person name="Van Bel M."/>
            <person name="Meyberg R."/>
            <person name="Vives C."/>
            <person name="Morata J."/>
            <person name="Symeonidi A."/>
            <person name="Hiss M."/>
            <person name="Muchero W."/>
            <person name="Kamisugi Y."/>
            <person name="Saleh O."/>
            <person name="Blanc G."/>
            <person name="Decker E.L."/>
            <person name="van Gessel N."/>
            <person name="Grimwood J."/>
            <person name="Hayes R.D."/>
            <person name="Graham S.W."/>
            <person name="Gunter L.E."/>
            <person name="McDaniel S.F."/>
            <person name="Hoernstein S.N.W."/>
            <person name="Larsson A."/>
            <person name="Li F.W."/>
            <person name="Perroud P.F."/>
            <person name="Phillips J."/>
            <person name="Ranjan P."/>
            <person name="Rokshar D.S."/>
            <person name="Rothfels C.J."/>
            <person name="Schneider L."/>
            <person name="Shu S."/>
            <person name="Stevenson D.W."/>
            <person name="Thummler F."/>
            <person name="Tillich M."/>
            <person name="Villarreal Aguilar J.C."/>
            <person name="Widiez T."/>
            <person name="Wong G.K."/>
            <person name="Wymore A."/>
            <person name="Zhang Y."/>
            <person name="Zimmer A.D."/>
            <person name="Quatrano R.S."/>
            <person name="Mayer K.F.X."/>
            <person name="Goodstein D."/>
            <person name="Casacuberta J.M."/>
            <person name="Vandepoele K."/>
            <person name="Reski R."/>
            <person name="Cuming A.C."/>
            <person name="Tuskan G.A."/>
            <person name="Maumus F."/>
            <person name="Salse J."/>
            <person name="Schmutz J."/>
            <person name="Rensing S.A."/>
        </authorList>
    </citation>
    <scope>NUCLEOTIDE SEQUENCE [LARGE SCALE GENOMIC DNA]</scope>
    <source>
        <strain evidence="1 2">cv. Gransden 2004</strain>
    </source>
</reference>
<proteinExistence type="predicted"/>
<dbReference type="AlphaFoldDB" id="A0A7I3ZZP2"/>
<accession>A0A7I3ZZP2</accession>
<organism evidence="1 2">
    <name type="scientific">Physcomitrium patens</name>
    <name type="common">Spreading-leaved earth moss</name>
    <name type="synonym">Physcomitrella patens</name>
    <dbReference type="NCBI Taxonomy" id="3218"/>
    <lineage>
        <taxon>Eukaryota</taxon>
        <taxon>Viridiplantae</taxon>
        <taxon>Streptophyta</taxon>
        <taxon>Embryophyta</taxon>
        <taxon>Bryophyta</taxon>
        <taxon>Bryophytina</taxon>
        <taxon>Bryopsida</taxon>
        <taxon>Funariidae</taxon>
        <taxon>Funariales</taxon>
        <taxon>Funariaceae</taxon>
        <taxon>Physcomitrium</taxon>
    </lineage>
</organism>